<dbReference type="PANTHER" id="PTHR10177">
    <property type="entry name" value="CYCLINS"/>
    <property type="match status" value="1"/>
</dbReference>
<dbReference type="Proteomes" id="UP001516023">
    <property type="component" value="Unassembled WGS sequence"/>
</dbReference>
<dbReference type="InterPro" id="IPR006671">
    <property type="entry name" value="Cyclin_N"/>
</dbReference>
<evidence type="ECO:0000313" key="3">
    <source>
        <dbReference type="Proteomes" id="UP001516023"/>
    </source>
</evidence>
<feature type="domain" description="Cyclin N-terminal" evidence="1">
    <location>
        <begin position="39"/>
        <end position="165"/>
    </location>
</feature>
<gene>
    <name evidence="2" type="ORF">HJC23_012415</name>
</gene>
<dbReference type="AlphaFoldDB" id="A0ABD3Q1N7"/>
<evidence type="ECO:0000313" key="2">
    <source>
        <dbReference type="EMBL" id="KAL3794290.1"/>
    </source>
</evidence>
<dbReference type="SUPFAM" id="SSF47954">
    <property type="entry name" value="Cyclin-like"/>
    <property type="match status" value="1"/>
</dbReference>
<accession>A0ABD3Q1N7</accession>
<dbReference type="InterPro" id="IPR039361">
    <property type="entry name" value="Cyclin"/>
</dbReference>
<organism evidence="2 3">
    <name type="scientific">Cyclotella cryptica</name>
    <dbReference type="NCBI Taxonomy" id="29204"/>
    <lineage>
        <taxon>Eukaryota</taxon>
        <taxon>Sar</taxon>
        <taxon>Stramenopiles</taxon>
        <taxon>Ochrophyta</taxon>
        <taxon>Bacillariophyta</taxon>
        <taxon>Coscinodiscophyceae</taxon>
        <taxon>Thalassiosirophycidae</taxon>
        <taxon>Stephanodiscales</taxon>
        <taxon>Stephanodiscaceae</taxon>
        <taxon>Cyclotella</taxon>
    </lineage>
</organism>
<name>A0ABD3Q1N7_9STRA</name>
<dbReference type="EMBL" id="JABMIG020000082">
    <property type="protein sequence ID" value="KAL3794290.1"/>
    <property type="molecule type" value="Genomic_DNA"/>
</dbReference>
<proteinExistence type="predicted"/>
<sequence>MIDDSGILTRSMEEPDIYACLSTMLVQEHYYLCHDYLNLSGRQPAHQNMMYGRCDPIDELCRSKMTEWCFHVVDCTNLRRETVSIAMGYLDRFLCTTSLRAEQARCDRKEYQLAAMTALYVAVKIFEPLEMDAGLVSKLSRGLHSAAEITRLEHEMLVALNWRMNCPSPYQICNFLLELLPETAQDVKPTLYDYCHFQTELATGDYAYVPLRRSVVAVAAVLNALEGINQQDLPIPDRMKFINSISSALDYDICSPVVNAVRIRLLESFAKSSGFALPQAGLIPVVDSKPTGCDAMFIGGETHLNSGKIDEFGESPVCISKEMAISLGTDVHSTWEQEHNSI</sequence>
<reference evidence="2 3" key="1">
    <citation type="journal article" date="2020" name="G3 (Bethesda)">
        <title>Improved Reference Genome for Cyclotella cryptica CCMP332, a Model for Cell Wall Morphogenesis, Salinity Adaptation, and Lipid Production in Diatoms (Bacillariophyta).</title>
        <authorList>
            <person name="Roberts W.R."/>
            <person name="Downey K.M."/>
            <person name="Ruck E.C."/>
            <person name="Traller J.C."/>
            <person name="Alverson A.J."/>
        </authorList>
    </citation>
    <scope>NUCLEOTIDE SEQUENCE [LARGE SCALE GENOMIC DNA]</scope>
    <source>
        <strain evidence="2 3">CCMP332</strain>
    </source>
</reference>
<comment type="caution">
    <text evidence="2">The sequence shown here is derived from an EMBL/GenBank/DDBJ whole genome shotgun (WGS) entry which is preliminary data.</text>
</comment>
<keyword evidence="3" id="KW-1185">Reference proteome</keyword>
<dbReference type="Pfam" id="PF00134">
    <property type="entry name" value="Cyclin_N"/>
    <property type="match status" value="1"/>
</dbReference>
<dbReference type="FunFam" id="1.10.472.10:FF:000093">
    <property type="entry name" value="Predicted protein"/>
    <property type="match status" value="1"/>
</dbReference>
<dbReference type="InterPro" id="IPR036915">
    <property type="entry name" value="Cyclin-like_sf"/>
</dbReference>
<evidence type="ECO:0000259" key="1">
    <source>
        <dbReference type="Pfam" id="PF00134"/>
    </source>
</evidence>
<protein>
    <recommendedName>
        <fullName evidence="1">Cyclin N-terminal domain-containing protein</fullName>
    </recommendedName>
</protein>
<dbReference type="Gene3D" id="1.10.472.10">
    <property type="entry name" value="Cyclin-like"/>
    <property type="match status" value="2"/>
</dbReference>